<evidence type="ECO:0000313" key="1">
    <source>
        <dbReference type="EMBL" id="GAA3937176.1"/>
    </source>
</evidence>
<evidence type="ECO:0000313" key="2">
    <source>
        <dbReference type="Proteomes" id="UP001501565"/>
    </source>
</evidence>
<dbReference type="Proteomes" id="UP001501565">
    <property type="component" value="Unassembled WGS sequence"/>
</dbReference>
<proteinExistence type="predicted"/>
<accession>A0ABP7N575</accession>
<dbReference type="RefSeq" id="WP_344800098.1">
    <property type="nucleotide sequence ID" value="NZ_BAABBN010000012.1"/>
</dbReference>
<sequence>MTTNSEKIVQLDSYRKEGKASPKIVRISSEMDGLEALYTNDLSSERLFTIKILFWALLDNGSVCAIIPWLKDIITTNELNNPHTGQWQGYYDQKLDRIMFKPPEFKVKELELGHHYFDLDPSSSAKPTYQELTNQELTNQELTSQEIGKPKSAGHHKNLQELPDHLGTHAAFKHKEQKGFYLKPVISWRLTADGKLLAMTIQQENSPITPLPGSDELVPAIEDSNFRYYFQHGIASRIKREDPDTITAVSLLIDLV</sequence>
<protein>
    <submittedName>
        <fullName evidence="1">Uncharacterized protein</fullName>
    </submittedName>
</protein>
<keyword evidence="2" id="KW-1185">Reference proteome</keyword>
<comment type="caution">
    <text evidence="1">The sequence shown here is derived from an EMBL/GenBank/DDBJ whole genome shotgun (WGS) entry which is preliminary data.</text>
</comment>
<reference evidence="2" key="1">
    <citation type="journal article" date="2019" name="Int. J. Syst. Evol. Microbiol.">
        <title>The Global Catalogue of Microorganisms (GCM) 10K type strain sequencing project: providing services to taxonomists for standard genome sequencing and annotation.</title>
        <authorList>
            <consortium name="The Broad Institute Genomics Platform"/>
            <consortium name="The Broad Institute Genome Sequencing Center for Infectious Disease"/>
            <person name="Wu L."/>
            <person name="Ma J."/>
        </authorList>
    </citation>
    <scope>NUCLEOTIDE SEQUENCE [LARGE SCALE GENOMIC DNA]</scope>
    <source>
        <strain evidence="2">JCM 17551</strain>
    </source>
</reference>
<organism evidence="1 2">
    <name type="scientific">Litoribacillus peritrichatus</name>
    <dbReference type="NCBI Taxonomy" id="718191"/>
    <lineage>
        <taxon>Bacteria</taxon>
        <taxon>Pseudomonadati</taxon>
        <taxon>Pseudomonadota</taxon>
        <taxon>Gammaproteobacteria</taxon>
        <taxon>Oceanospirillales</taxon>
        <taxon>Oceanospirillaceae</taxon>
        <taxon>Litoribacillus</taxon>
    </lineage>
</organism>
<gene>
    <name evidence="1" type="ORF">GCM10022277_36940</name>
</gene>
<dbReference type="EMBL" id="BAABBN010000012">
    <property type="protein sequence ID" value="GAA3937176.1"/>
    <property type="molecule type" value="Genomic_DNA"/>
</dbReference>
<name>A0ABP7N575_9GAMM</name>